<keyword evidence="4" id="KW-0677">Repeat</keyword>
<evidence type="ECO:0000256" key="4">
    <source>
        <dbReference type="ARBA" id="ARBA00022737"/>
    </source>
</evidence>
<dbReference type="Proteomes" id="UP000039865">
    <property type="component" value="Unassembled WGS sequence"/>
</dbReference>
<dbReference type="InterPro" id="IPR058584">
    <property type="entry name" value="IMB1_TNPO1-like_TPR"/>
</dbReference>
<dbReference type="Gene3D" id="1.25.10.10">
    <property type="entry name" value="Leucine-rich Repeat Variant"/>
    <property type="match status" value="1"/>
</dbReference>
<dbReference type="SUPFAM" id="SSF48371">
    <property type="entry name" value="ARM repeat"/>
    <property type="match status" value="1"/>
</dbReference>
<evidence type="ECO:0000256" key="5">
    <source>
        <dbReference type="ARBA" id="ARBA00022927"/>
    </source>
</evidence>
<name>A0A078B9F9_STYLE</name>
<evidence type="ECO:0000259" key="6">
    <source>
        <dbReference type="Pfam" id="PF25574"/>
    </source>
</evidence>
<dbReference type="InterPro" id="IPR016024">
    <property type="entry name" value="ARM-type_fold"/>
</dbReference>
<dbReference type="InParanoid" id="A0A078B9F9"/>
<keyword evidence="3" id="KW-0963">Cytoplasm</keyword>
<protein>
    <submittedName>
        <fullName evidence="7">Importin subunit beta-1</fullName>
    </submittedName>
</protein>
<dbReference type="OrthoDB" id="10263328at2759"/>
<evidence type="ECO:0000256" key="3">
    <source>
        <dbReference type="ARBA" id="ARBA00022490"/>
    </source>
</evidence>
<comment type="subcellular location">
    <subcellularLocation>
        <location evidence="1">Cytoplasm</location>
    </subcellularLocation>
</comment>
<proteinExistence type="predicted"/>
<evidence type="ECO:0000313" key="8">
    <source>
        <dbReference type="Proteomes" id="UP000039865"/>
    </source>
</evidence>
<organism evidence="7 8">
    <name type="scientific">Stylonychia lemnae</name>
    <name type="common">Ciliate</name>
    <dbReference type="NCBI Taxonomy" id="5949"/>
    <lineage>
        <taxon>Eukaryota</taxon>
        <taxon>Sar</taxon>
        <taxon>Alveolata</taxon>
        <taxon>Ciliophora</taxon>
        <taxon>Intramacronucleata</taxon>
        <taxon>Spirotrichea</taxon>
        <taxon>Stichotrichia</taxon>
        <taxon>Sporadotrichida</taxon>
        <taxon>Oxytrichidae</taxon>
        <taxon>Stylonychinae</taxon>
        <taxon>Stylonychia</taxon>
    </lineage>
</organism>
<sequence>MIFSEQIFVYSCQHVAQQRFISSFNPTLICPLQKYSTQPHKDPETRFHIKEALFSMIKDQREMHVIKAGATCVAAIAVLEIPANMWPELIPQLQNMAQSQELLERLGSLMTLGFICEDIDPQDINPDQMNFIFGALLENVIPEERQLTAISMKAFSRAAHLTYRNFSSEQHRAFIMDKIFLASTVQDEDILQSTMEALNEIARESYDFIGEYIEKIGELTANLINSEFDLASKLAIEIWSTIAEIEYKRQKRRINHLGIIQRYSNAVIKIILTGLDKVNENSIDTGLEELPPNCCIVSAGLALESIARVVGDDCIEVVSEFFGPKLGSPKWTDRFVAIIALASIINPPSTDKLPQMISENYDFLLNMLDDNIERVRQSVAYAYYKLAQNIPEVILSSQHTADLFINKSLIHLCEDPAISTLLVGGLSNLYETANLKDGLGERLIGYTANVLSKIIELIPQEQIHKTNHLQSVIDGINTIQESCSLTPDLMQQLYEFLTFYLTELSKSTIPAESSFKFLNKEQLENVQNGIGGIVQILLIKLREGVNDDLARNILALVGNIIHQHGKMISCCLFILHGLIVAFEDKFDQHMNVVKPWLLSAMSFYEDENSSRQACGLVSDLANYFEKNMCRYSDDFMQALIDVLVSNEHSTETKEHAMIAVGDICLAIEDSFSPYFNKSMDCLMSAAQLTVMEANYSTTNEQINRLKIAILDALISIIHGIHNNRIDEAFKRQIKGYAMSMLDYINSLLDNIDGMPEEFFKNVYNLYLDITQYYGHEMSNAIRQNPATKRLQDGISHVQFEGHDEVSERFMTLMKQIEAK</sequence>
<dbReference type="PANTHER" id="PTHR10527">
    <property type="entry name" value="IMPORTIN BETA"/>
    <property type="match status" value="1"/>
</dbReference>
<keyword evidence="5" id="KW-0653">Protein transport</keyword>
<gene>
    <name evidence="7" type="primary">Contig18472.g19612</name>
    <name evidence="7" type="ORF">STYLEM_20312</name>
</gene>
<feature type="domain" description="Importin subunit beta-1/Transportin-1-like TPR repeats" evidence="6">
    <location>
        <begin position="415"/>
        <end position="786"/>
    </location>
</feature>
<evidence type="ECO:0000313" key="7">
    <source>
        <dbReference type="EMBL" id="CDW91160.1"/>
    </source>
</evidence>
<dbReference type="OMA" id="THVKQAT"/>
<dbReference type="GO" id="GO:0006606">
    <property type="term" value="P:protein import into nucleus"/>
    <property type="evidence" value="ECO:0007669"/>
    <property type="project" value="InterPro"/>
</dbReference>
<evidence type="ECO:0000256" key="1">
    <source>
        <dbReference type="ARBA" id="ARBA00004496"/>
    </source>
</evidence>
<dbReference type="GO" id="GO:0005737">
    <property type="term" value="C:cytoplasm"/>
    <property type="evidence" value="ECO:0007669"/>
    <property type="project" value="UniProtKB-SubCell"/>
</dbReference>
<keyword evidence="8" id="KW-1185">Reference proteome</keyword>
<dbReference type="InterPro" id="IPR040122">
    <property type="entry name" value="Importin_beta"/>
</dbReference>
<dbReference type="InterPro" id="IPR011989">
    <property type="entry name" value="ARM-like"/>
</dbReference>
<dbReference type="Pfam" id="PF25574">
    <property type="entry name" value="TPR_IMB1"/>
    <property type="match status" value="1"/>
</dbReference>
<dbReference type="AlphaFoldDB" id="A0A078B9F9"/>
<reference evidence="7 8" key="1">
    <citation type="submission" date="2014-06" db="EMBL/GenBank/DDBJ databases">
        <authorList>
            <person name="Swart Estienne"/>
        </authorList>
    </citation>
    <scope>NUCLEOTIDE SEQUENCE [LARGE SCALE GENOMIC DNA]</scope>
    <source>
        <strain evidence="7 8">130c</strain>
    </source>
</reference>
<accession>A0A078B9F9</accession>
<dbReference type="EMBL" id="CCKQ01019149">
    <property type="protein sequence ID" value="CDW91160.1"/>
    <property type="molecule type" value="Genomic_DNA"/>
</dbReference>
<evidence type="ECO:0000256" key="2">
    <source>
        <dbReference type="ARBA" id="ARBA00022448"/>
    </source>
</evidence>
<keyword evidence="2" id="KW-0813">Transport</keyword>